<dbReference type="PANTHER" id="PTHR35011">
    <property type="entry name" value="2,3-DIKETO-L-GULONATE TRAP TRANSPORTER SMALL PERMEASE PROTEIN YIAM"/>
    <property type="match status" value="1"/>
</dbReference>
<gene>
    <name evidence="11" type="ORF">G3574_18660</name>
</gene>
<proteinExistence type="inferred from homology"/>
<dbReference type="GO" id="GO:0022857">
    <property type="term" value="F:transmembrane transporter activity"/>
    <property type="evidence" value="ECO:0007669"/>
    <property type="project" value="UniProtKB-UniRule"/>
</dbReference>
<keyword evidence="2 9" id="KW-0813">Transport</keyword>
<feature type="transmembrane region" description="Helical" evidence="9">
    <location>
        <begin position="175"/>
        <end position="194"/>
    </location>
</feature>
<feature type="transmembrane region" description="Helical" evidence="9">
    <location>
        <begin position="132"/>
        <end position="150"/>
    </location>
</feature>
<dbReference type="Proteomes" id="UP000482155">
    <property type="component" value="Unassembled WGS sequence"/>
</dbReference>
<dbReference type="InterPro" id="IPR055348">
    <property type="entry name" value="DctQ"/>
</dbReference>
<dbReference type="GO" id="GO:0015740">
    <property type="term" value="P:C4-dicarboxylate transport"/>
    <property type="evidence" value="ECO:0007669"/>
    <property type="project" value="TreeGrafter"/>
</dbReference>
<feature type="transmembrane region" description="Helical" evidence="9">
    <location>
        <begin position="61"/>
        <end position="81"/>
    </location>
</feature>
<accession>A0A6B3SQC2</accession>
<evidence type="ECO:0000256" key="4">
    <source>
        <dbReference type="ARBA" id="ARBA00022519"/>
    </source>
</evidence>
<keyword evidence="7 9" id="KW-0472">Membrane</keyword>
<evidence type="ECO:0000259" key="10">
    <source>
        <dbReference type="Pfam" id="PF04290"/>
    </source>
</evidence>
<evidence type="ECO:0000256" key="5">
    <source>
        <dbReference type="ARBA" id="ARBA00022692"/>
    </source>
</evidence>
<comment type="function">
    <text evidence="9">Part of the tripartite ATP-independent periplasmic (TRAP) transport system.</text>
</comment>
<comment type="similarity">
    <text evidence="8 9">Belongs to the TRAP transporter small permease family.</text>
</comment>
<keyword evidence="4 9" id="KW-0997">Cell inner membrane</keyword>
<dbReference type="GO" id="GO:0005886">
    <property type="term" value="C:plasma membrane"/>
    <property type="evidence" value="ECO:0007669"/>
    <property type="project" value="UniProtKB-SubCell"/>
</dbReference>
<keyword evidence="3" id="KW-1003">Cell membrane</keyword>
<dbReference type="EMBL" id="JAAIVB010000065">
    <property type="protein sequence ID" value="NEX63110.1"/>
    <property type="molecule type" value="Genomic_DNA"/>
</dbReference>
<dbReference type="Pfam" id="PF04290">
    <property type="entry name" value="DctQ"/>
    <property type="match status" value="1"/>
</dbReference>
<evidence type="ECO:0000313" key="12">
    <source>
        <dbReference type="Proteomes" id="UP000482155"/>
    </source>
</evidence>
<keyword evidence="5 9" id="KW-0812">Transmembrane</keyword>
<evidence type="ECO:0000256" key="9">
    <source>
        <dbReference type="RuleBase" id="RU369079"/>
    </source>
</evidence>
<dbReference type="PANTHER" id="PTHR35011:SF10">
    <property type="entry name" value="TRAP TRANSPORTER SMALL PERMEASE PROTEIN"/>
    <property type="match status" value="1"/>
</dbReference>
<comment type="caution">
    <text evidence="11">The sequence shown here is derived from an EMBL/GenBank/DDBJ whole genome shotgun (WGS) entry which is preliminary data.</text>
</comment>
<keyword evidence="12" id="KW-1185">Reference proteome</keyword>
<keyword evidence="6 9" id="KW-1133">Transmembrane helix</keyword>
<evidence type="ECO:0000256" key="7">
    <source>
        <dbReference type="ARBA" id="ARBA00023136"/>
    </source>
</evidence>
<comment type="subcellular location">
    <subcellularLocation>
        <location evidence="1 9">Cell inner membrane</location>
        <topology evidence="1 9">Multi-pass membrane protein</topology>
    </subcellularLocation>
</comment>
<feature type="domain" description="Tripartite ATP-independent periplasmic transporters DctQ component" evidence="10">
    <location>
        <begin position="71"/>
        <end position="200"/>
    </location>
</feature>
<dbReference type="AlphaFoldDB" id="A0A6B3SQC2"/>
<sequence length="207" mass="22604">MEGFRGQERELLQAAQARGEDPVSAHGFELETAKPAAPPSNPAVGAAGAALDLLNRLLMRLSMLAMIATSLVLTYSVVTRYLFRSATDWQDEVAVFMLVGATFICAAWVQGARGHIGIEALSSILPPSVNRVRLFLVDLFSLLFCAFFSWKSWTLFHEALNEGQTTSSTLGSPLWIPYSLMAFGMTLLTLQILLQIAAQLTQRKTAP</sequence>
<name>A0A6B3SQC2_9BURK</name>
<organism evidence="11 12">
    <name type="scientific">Noviherbaspirillum galbum</name>
    <dbReference type="NCBI Taxonomy" id="2709383"/>
    <lineage>
        <taxon>Bacteria</taxon>
        <taxon>Pseudomonadati</taxon>
        <taxon>Pseudomonadota</taxon>
        <taxon>Betaproteobacteria</taxon>
        <taxon>Burkholderiales</taxon>
        <taxon>Oxalobacteraceae</taxon>
        <taxon>Noviherbaspirillum</taxon>
    </lineage>
</organism>
<reference evidence="11 12" key="1">
    <citation type="submission" date="2020-02" db="EMBL/GenBank/DDBJ databases">
        <authorList>
            <person name="Kim M.K."/>
        </authorList>
    </citation>
    <scope>NUCLEOTIDE SEQUENCE [LARGE SCALE GENOMIC DNA]</scope>
    <source>
        <strain evidence="11 12">17J57-3</strain>
    </source>
</reference>
<evidence type="ECO:0000256" key="6">
    <source>
        <dbReference type="ARBA" id="ARBA00022989"/>
    </source>
</evidence>
<evidence type="ECO:0000313" key="11">
    <source>
        <dbReference type="EMBL" id="NEX63110.1"/>
    </source>
</evidence>
<comment type="subunit">
    <text evidence="9">The complex comprises the extracytoplasmic solute receptor protein and the two transmembrane proteins.</text>
</comment>
<dbReference type="InterPro" id="IPR007387">
    <property type="entry name" value="TRAP_DctQ"/>
</dbReference>
<evidence type="ECO:0000256" key="1">
    <source>
        <dbReference type="ARBA" id="ARBA00004429"/>
    </source>
</evidence>
<evidence type="ECO:0000256" key="3">
    <source>
        <dbReference type="ARBA" id="ARBA00022475"/>
    </source>
</evidence>
<evidence type="ECO:0000256" key="2">
    <source>
        <dbReference type="ARBA" id="ARBA00022448"/>
    </source>
</evidence>
<evidence type="ECO:0000256" key="8">
    <source>
        <dbReference type="ARBA" id="ARBA00038436"/>
    </source>
</evidence>
<feature type="transmembrane region" description="Helical" evidence="9">
    <location>
        <begin position="93"/>
        <end position="111"/>
    </location>
</feature>
<protein>
    <recommendedName>
        <fullName evidence="9">TRAP transporter small permease protein</fullName>
    </recommendedName>
</protein>